<dbReference type="InterPro" id="IPR035093">
    <property type="entry name" value="RelE/ParE_toxin_dom_sf"/>
</dbReference>
<accession>E1R2J4</accession>
<protein>
    <submittedName>
        <fullName evidence="2">Plasmid stabilization system</fullName>
    </submittedName>
</protein>
<name>E1R2J4_SEDSS</name>
<keyword evidence="1" id="KW-1277">Toxin-antitoxin system</keyword>
<dbReference type="EMBL" id="CP002116">
    <property type="protein sequence ID" value="ADK82554.1"/>
    <property type="molecule type" value="Genomic_DNA"/>
</dbReference>
<dbReference type="InterPro" id="IPR007712">
    <property type="entry name" value="RelE/ParE_toxin"/>
</dbReference>
<dbReference type="NCBIfam" id="TIGR02385">
    <property type="entry name" value="RelE_StbE"/>
    <property type="match status" value="1"/>
</dbReference>
<evidence type="ECO:0000256" key="1">
    <source>
        <dbReference type="ARBA" id="ARBA00022649"/>
    </source>
</evidence>
<dbReference type="Proteomes" id="UP000002318">
    <property type="component" value="Chromosome"/>
</dbReference>
<dbReference type="Pfam" id="PF05016">
    <property type="entry name" value="ParE_toxin"/>
    <property type="match status" value="1"/>
</dbReference>
<evidence type="ECO:0000313" key="2">
    <source>
        <dbReference type="EMBL" id="ADK82554.1"/>
    </source>
</evidence>
<keyword evidence="3" id="KW-1185">Reference proteome</keyword>
<dbReference type="RefSeq" id="WP_013256013.1">
    <property type="nucleotide sequence ID" value="NC_014364.1"/>
</dbReference>
<dbReference type="KEGG" id="ssm:Spirs_3466"/>
<evidence type="ECO:0000313" key="3">
    <source>
        <dbReference type="Proteomes" id="UP000002318"/>
    </source>
</evidence>
<dbReference type="eggNOG" id="COG3668">
    <property type="taxonomic scope" value="Bacteria"/>
</dbReference>
<dbReference type="Gene3D" id="3.30.2310.20">
    <property type="entry name" value="RelE-like"/>
    <property type="match status" value="1"/>
</dbReference>
<dbReference type="STRING" id="573413.Spirs_3466"/>
<dbReference type="AlphaFoldDB" id="E1R2J4"/>
<reference evidence="2 3" key="1">
    <citation type="journal article" date="2010" name="Stand. Genomic Sci.">
        <title>Complete genome sequence of Spirochaeta smaragdinae type strain (SEBR 4228).</title>
        <authorList>
            <person name="Mavromatis K."/>
            <person name="Yasawong M."/>
            <person name="Chertkov O."/>
            <person name="Lapidus A."/>
            <person name="Lucas S."/>
            <person name="Nolan M."/>
            <person name="Del Rio T.G."/>
            <person name="Tice H."/>
            <person name="Cheng J.F."/>
            <person name="Pitluck S."/>
            <person name="Liolios K."/>
            <person name="Ivanova N."/>
            <person name="Tapia R."/>
            <person name="Han C."/>
            <person name="Bruce D."/>
            <person name="Goodwin L."/>
            <person name="Pati A."/>
            <person name="Chen A."/>
            <person name="Palaniappan K."/>
            <person name="Land M."/>
            <person name="Hauser L."/>
            <person name="Chang Y.J."/>
            <person name="Jeffries C.D."/>
            <person name="Detter J.C."/>
            <person name="Rohde M."/>
            <person name="Brambilla E."/>
            <person name="Spring S."/>
            <person name="Goker M."/>
            <person name="Sikorski J."/>
            <person name="Woyke T."/>
            <person name="Bristow J."/>
            <person name="Eisen J.A."/>
            <person name="Markowitz V."/>
            <person name="Hugenholtz P."/>
            <person name="Klenk H.P."/>
            <person name="Kyrpides N.C."/>
        </authorList>
    </citation>
    <scope>NUCLEOTIDE SEQUENCE [LARGE SCALE GENOMIC DNA]</scope>
    <source>
        <strain evidence="3">DSM 11293 / JCM 15392 / SEBR 4228</strain>
    </source>
</reference>
<sequence>MNKQEVIWTEPVLKDLNEIIEYISFDSVPTAIKQYERIKETAGKLELCSEQGRIIPELQNENIVKYREMIIRPWRLMYRMEGKKVLILALIDGRRNIEDILIKRNLR</sequence>
<gene>
    <name evidence="2" type="ordered locus">Spirs_3466</name>
</gene>
<organism evidence="2 3">
    <name type="scientific">Sediminispirochaeta smaragdinae (strain DSM 11293 / JCM 15392 / SEBR 4228)</name>
    <name type="common">Spirochaeta smaragdinae</name>
    <dbReference type="NCBI Taxonomy" id="573413"/>
    <lineage>
        <taxon>Bacteria</taxon>
        <taxon>Pseudomonadati</taxon>
        <taxon>Spirochaetota</taxon>
        <taxon>Spirochaetia</taxon>
        <taxon>Spirochaetales</taxon>
        <taxon>Spirochaetaceae</taxon>
        <taxon>Sediminispirochaeta</taxon>
    </lineage>
</organism>
<proteinExistence type="predicted"/>
<dbReference type="HOGENOM" id="CLU_147162_4_0_12"/>